<reference evidence="2" key="1">
    <citation type="submission" date="2021-02" db="EMBL/GenBank/DDBJ databases">
        <authorList>
            <person name="Palmer J.M."/>
        </authorList>
    </citation>
    <scope>NUCLEOTIDE SEQUENCE</scope>
    <source>
        <strain evidence="2">SCRP734</strain>
    </source>
</reference>
<protein>
    <submittedName>
        <fullName evidence="2">Long chain acyl-CoA synthetase 7 peroxisomal</fullName>
    </submittedName>
</protein>
<dbReference type="AlphaFoldDB" id="A0A8T1WDA8"/>
<dbReference type="Proteomes" id="UP000694044">
    <property type="component" value="Unassembled WGS sequence"/>
</dbReference>
<name>A0A8T1WDA8_9STRA</name>
<gene>
    <name evidence="2" type="primary">LACS7_4</name>
    <name evidence="2" type="ORF">PHYPSEUDO_004901</name>
</gene>
<feature type="region of interest" description="Disordered" evidence="1">
    <location>
        <begin position="136"/>
        <end position="158"/>
    </location>
</feature>
<feature type="region of interest" description="Disordered" evidence="1">
    <location>
        <begin position="42"/>
        <end position="63"/>
    </location>
</feature>
<organism evidence="2 3">
    <name type="scientific">Phytophthora pseudosyringae</name>
    <dbReference type="NCBI Taxonomy" id="221518"/>
    <lineage>
        <taxon>Eukaryota</taxon>
        <taxon>Sar</taxon>
        <taxon>Stramenopiles</taxon>
        <taxon>Oomycota</taxon>
        <taxon>Peronosporomycetes</taxon>
        <taxon>Peronosporales</taxon>
        <taxon>Peronosporaceae</taxon>
        <taxon>Phytophthora</taxon>
    </lineage>
</organism>
<comment type="caution">
    <text evidence="2">The sequence shown here is derived from an EMBL/GenBank/DDBJ whole genome shotgun (WGS) entry which is preliminary data.</text>
</comment>
<keyword evidence="3" id="KW-1185">Reference proteome</keyword>
<evidence type="ECO:0000313" key="3">
    <source>
        <dbReference type="Proteomes" id="UP000694044"/>
    </source>
</evidence>
<accession>A0A8T1WDA8</accession>
<sequence>MVPLASAASSDRIRAKSSVEIEPRALLLAVARRAQARRLSDGLPAPTLANPRSKQHHAASAALVPHRQLHRRLAPRWLRSLSTSSRVASVSYTHELRTEPRTAGRGPARVCPVETLYKPHMTLYTNLLDRAKVDDGSRPMFGSRPVDPATGVATGDYE</sequence>
<evidence type="ECO:0000313" key="2">
    <source>
        <dbReference type="EMBL" id="KAG7391366.1"/>
    </source>
</evidence>
<proteinExistence type="predicted"/>
<evidence type="ECO:0000256" key="1">
    <source>
        <dbReference type="SAM" id="MobiDB-lite"/>
    </source>
</evidence>
<dbReference type="EMBL" id="JAGDFM010000021">
    <property type="protein sequence ID" value="KAG7391366.1"/>
    <property type="molecule type" value="Genomic_DNA"/>
</dbReference>